<organism evidence="1 2">
    <name type="scientific">Mucilaginibacter gracilis</name>
    <dbReference type="NCBI Taxonomy" id="423350"/>
    <lineage>
        <taxon>Bacteria</taxon>
        <taxon>Pseudomonadati</taxon>
        <taxon>Bacteroidota</taxon>
        <taxon>Sphingobacteriia</taxon>
        <taxon>Sphingobacteriales</taxon>
        <taxon>Sphingobacteriaceae</taxon>
        <taxon>Mucilaginibacter</taxon>
    </lineage>
</organism>
<dbReference type="AlphaFoldDB" id="A0A495J107"/>
<keyword evidence="2" id="KW-1185">Reference proteome</keyword>
<proteinExistence type="predicted"/>
<evidence type="ECO:0000313" key="2">
    <source>
        <dbReference type="Proteomes" id="UP000268007"/>
    </source>
</evidence>
<gene>
    <name evidence="1" type="ORF">BDD43_2579</name>
</gene>
<dbReference type="RefSeq" id="WP_121198001.1">
    <property type="nucleotide sequence ID" value="NZ_RBKU01000001.1"/>
</dbReference>
<reference evidence="1 2" key="1">
    <citation type="submission" date="2018-10" db="EMBL/GenBank/DDBJ databases">
        <title>Genomic Encyclopedia of Archaeal and Bacterial Type Strains, Phase II (KMG-II): from individual species to whole genera.</title>
        <authorList>
            <person name="Goeker M."/>
        </authorList>
    </citation>
    <scope>NUCLEOTIDE SEQUENCE [LARGE SCALE GENOMIC DNA]</scope>
    <source>
        <strain evidence="1 2">DSM 18602</strain>
    </source>
</reference>
<evidence type="ECO:0000313" key="1">
    <source>
        <dbReference type="EMBL" id="RKR82402.1"/>
    </source>
</evidence>
<dbReference type="EMBL" id="RBKU01000001">
    <property type="protein sequence ID" value="RKR82402.1"/>
    <property type="molecule type" value="Genomic_DNA"/>
</dbReference>
<name>A0A495J107_9SPHI</name>
<protein>
    <submittedName>
        <fullName evidence="1">Uncharacterized protein</fullName>
    </submittedName>
</protein>
<accession>A0A495J107</accession>
<comment type="caution">
    <text evidence="1">The sequence shown here is derived from an EMBL/GenBank/DDBJ whole genome shotgun (WGS) entry which is preliminary data.</text>
</comment>
<dbReference type="Proteomes" id="UP000268007">
    <property type="component" value="Unassembled WGS sequence"/>
</dbReference>
<sequence>MELVFKTQSTKNVGLALIALLLICFFGCHSQPDFNGIYVNHASGEFSVADDTLQVEHVQEQQYLIHRKTGYREIAEDGKPGKLQWHNEEWKAVYDPDTRVMTESRKGRTLTFEKGLLVLERSRYRRIN</sequence>
<dbReference type="OrthoDB" id="798527at2"/>